<dbReference type="STRING" id="573064.Mefer_1290"/>
<evidence type="ECO:0000313" key="2">
    <source>
        <dbReference type="Proteomes" id="UP000001495"/>
    </source>
</evidence>
<proteinExistence type="predicted"/>
<dbReference type="KEGG" id="mfe:Mefer_1290"/>
<accession>C7P967</accession>
<dbReference type="eggNOG" id="arCOG11030">
    <property type="taxonomic scope" value="Archaea"/>
</dbReference>
<evidence type="ECO:0000313" key="1">
    <source>
        <dbReference type="EMBL" id="ACV25099.1"/>
    </source>
</evidence>
<name>C7P967_METFA</name>
<dbReference type="HOGENOM" id="CLU_197251_0_1_2"/>
<sequence length="62" mass="6758">MEIIILASAAVLTSIIAAYFFVKSVKNSGEGENKVGEKAQKFLNVTENKSSHFVRLLNNSSI</sequence>
<protein>
    <submittedName>
        <fullName evidence="1">Uncharacterized protein</fullName>
    </submittedName>
</protein>
<organism evidence="1 2">
    <name type="scientific">Methanocaldococcus fervens (strain DSM 4213 / JCM 15782 / AG86)</name>
    <name type="common">Methanococcus fervens</name>
    <dbReference type="NCBI Taxonomy" id="573064"/>
    <lineage>
        <taxon>Archaea</taxon>
        <taxon>Methanobacteriati</taxon>
        <taxon>Methanobacteriota</taxon>
        <taxon>Methanomada group</taxon>
        <taxon>Methanococci</taxon>
        <taxon>Methanococcales</taxon>
        <taxon>Methanocaldococcaceae</taxon>
        <taxon>Methanocaldococcus</taxon>
    </lineage>
</organism>
<dbReference type="EMBL" id="CP001696">
    <property type="protein sequence ID" value="ACV25099.1"/>
    <property type="molecule type" value="Genomic_DNA"/>
</dbReference>
<reference evidence="1" key="1">
    <citation type="submission" date="2009-08" db="EMBL/GenBank/DDBJ databases">
        <title>Complete sequence of chromosome of Methanocaldococcus fervens AG86.</title>
        <authorList>
            <consortium name="US DOE Joint Genome Institute"/>
            <person name="Lucas S."/>
            <person name="Copeland A."/>
            <person name="Lapidus A."/>
            <person name="Glavina del Rio T."/>
            <person name="Tice H."/>
            <person name="Bruce D."/>
            <person name="Goodwin L."/>
            <person name="Pitluck S."/>
            <person name="Chertkov O."/>
            <person name="Detter J.C."/>
            <person name="Han C."/>
            <person name="Tapia R."/>
            <person name="Larimer F."/>
            <person name="Land M."/>
            <person name="Hauser L."/>
            <person name="Kyrpides N."/>
            <person name="Ovchinnikova G."/>
            <person name="Lupa-Sieprawska M."/>
            <person name="Whitman W.B."/>
        </authorList>
    </citation>
    <scope>NUCLEOTIDE SEQUENCE [LARGE SCALE GENOMIC DNA]</scope>
    <source>
        <strain evidence="1">AG86</strain>
    </source>
</reference>
<gene>
    <name evidence="1" type="ordered locus">Mefer_1290</name>
</gene>
<dbReference type="Proteomes" id="UP000001495">
    <property type="component" value="Chromosome"/>
</dbReference>
<keyword evidence="2" id="KW-1185">Reference proteome</keyword>
<dbReference type="AlphaFoldDB" id="C7P967"/>